<keyword evidence="2" id="KW-1185">Reference proteome</keyword>
<dbReference type="Proteomes" id="UP001189429">
    <property type="component" value="Unassembled WGS sequence"/>
</dbReference>
<dbReference type="EMBL" id="CAUYUJ010016532">
    <property type="protein sequence ID" value="CAK0866405.1"/>
    <property type="molecule type" value="Genomic_DNA"/>
</dbReference>
<feature type="non-terminal residue" evidence="1">
    <location>
        <position position="171"/>
    </location>
</feature>
<sequence length="171" mass="19160">MTNAALVNSARGLRHLVTPKNEDTLEELFQLLERLRARKTPRPGQQPPPQQAAARKVLTLPEGIIDWYVSRDVGRPQWFVESDQDEWAVLHHLTTLHDLRVPTFLREDMDAPLMKLFFSLDAMVSDGLAPADEAGRSSLWGPLKEGLVRAVVQAASQVSLRMFGDRANLVA</sequence>
<organism evidence="1 2">
    <name type="scientific">Prorocentrum cordatum</name>
    <dbReference type="NCBI Taxonomy" id="2364126"/>
    <lineage>
        <taxon>Eukaryota</taxon>
        <taxon>Sar</taxon>
        <taxon>Alveolata</taxon>
        <taxon>Dinophyceae</taxon>
        <taxon>Prorocentrales</taxon>
        <taxon>Prorocentraceae</taxon>
        <taxon>Prorocentrum</taxon>
    </lineage>
</organism>
<accession>A0ABN9V0Z9</accession>
<evidence type="ECO:0000313" key="1">
    <source>
        <dbReference type="EMBL" id="CAK0866405.1"/>
    </source>
</evidence>
<evidence type="ECO:0000313" key="2">
    <source>
        <dbReference type="Proteomes" id="UP001189429"/>
    </source>
</evidence>
<proteinExistence type="predicted"/>
<protein>
    <submittedName>
        <fullName evidence="1">Uncharacterized protein</fullName>
    </submittedName>
</protein>
<reference evidence="1" key="1">
    <citation type="submission" date="2023-10" db="EMBL/GenBank/DDBJ databases">
        <authorList>
            <person name="Chen Y."/>
            <person name="Shah S."/>
            <person name="Dougan E. K."/>
            <person name="Thang M."/>
            <person name="Chan C."/>
        </authorList>
    </citation>
    <scope>NUCLEOTIDE SEQUENCE [LARGE SCALE GENOMIC DNA]</scope>
</reference>
<name>A0ABN9V0Z9_9DINO</name>
<comment type="caution">
    <text evidence="1">The sequence shown here is derived from an EMBL/GenBank/DDBJ whole genome shotgun (WGS) entry which is preliminary data.</text>
</comment>
<gene>
    <name evidence="1" type="ORF">PCOR1329_LOCUS53594</name>
</gene>